<dbReference type="Proteomes" id="UP000620156">
    <property type="component" value="Unassembled WGS sequence"/>
</dbReference>
<sequence>MATLFDRHRLGDLELPDRVVMAPMTRVRAAASGLATPSMAVYYAQRATAGLIISEGVQPNPVGQSNPGTPGLYTDEQMASWRPVTDAVHANGGRIFAQLMHGGRVSHPDTTGLQPVGPSAVAAAGKVFTPTGPQSAPARRALETAEVSEQARSYAEAARRAVGAGFDGVGFDGVGFDGVGFDGVGFDGVELHGANGCLISQVLSSNANPRTDSYGGPIAHRIRFAVEAVAATVDAVGAARTAIRLSPGGTFWGVEETEVPELYAALLAELARFDLAYVHLEATAEEEVLVGLRRAWPGTLIVNPVLPMGPEQADRTAADHWLGLGADLISSGRALIANPDLIERLRIGLPVAPADETTYYQGGDAGYLTCSACQYTAA</sequence>
<reference evidence="2" key="2">
    <citation type="submission" date="2020-09" db="EMBL/GenBank/DDBJ databases">
        <authorList>
            <person name="Sun Q."/>
            <person name="Ohkuma M."/>
        </authorList>
    </citation>
    <scope>NUCLEOTIDE SEQUENCE</scope>
    <source>
        <strain evidence="2">JCM 3131</strain>
    </source>
</reference>
<evidence type="ECO:0000313" key="3">
    <source>
        <dbReference type="Proteomes" id="UP000620156"/>
    </source>
</evidence>
<dbReference type="PANTHER" id="PTHR22893">
    <property type="entry name" value="NADH OXIDOREDUCTASE-RELATED"/>
    <property type="match status" value="1"/>
</dbReference>
<dbReference type="CDD" id="cd02933">
    <property type="entry name" value="OYE_like_FMN"/>
    <property type="match status" value="1"/>
</dbReference>
<organism evidence="2 3">
    <name type="scientific">Streptomyces ruber</name>
    <dbReference type="NCBI Taxonomy" id="83378"/>
    <lineage>
        <taxon>Bacteria</taxon>
        <taxon>Bacillati</taxon>
        <taxon>Actinomycetota</taxon>
        <taxon>Actinomycetes</taxon>
        <taxon>Kitasatosporales</taxon>
        <taxon>Streptomycetaceae</taxon>
        <taxon>Streptomyces</taxon>
    </lineage>
</organism>
<dbReference type="GO" id="GO:0010181">
    <property type="term" value="F:FMN binding"/>
    <property type="evidence" value="ECO:0007669"/>
    <property type="project" value="InterPro"/>
</dbReference>
<proteinExistence type="predicted"/>
<dbReference type="SUPFAM" id="SSF51395">
    <property type="entry name" value="FMN-linked oxidoreductases"/>
    <property type="match status" value="2"/>
</dbReference>
<evidence type="ECO:0000313" key="2">
    <source>
        <dbReference type="EMBL" id="GGQ38090.1"/>
    </source>
</evidence>
<protein>
    <submittedName>
        <fullName evidence="2">Alkene reductase</fullName>
    </submittedName>
</protein>
<dbReference type="InterPro" id="IPR045247">
    <property type="entry name" value="Oye-like"/>
</dbReference>
<keyword evidence="3" id="KW-1185">Reference proteome</keyword>
<dbReference type="PANTHER" id="PTHR22893:SF91">
    <property type="entry name" value="NADPH DEHYDROGENASE 2-RELATED"/>
    <property type="match status" value="1"/>
</dbReference>
<gene>
    <name evidence="2" type="ORF">GCM10010145_01670</name>
</gene>
<reference evidence="2" key="1">
    <citation type="journal article" date="2014" name="Int. J. Syst. Evol. Microbiol.">
        <title>Complete genome sequence of Corynebacterium casei LMG S-19264T (=DSM 44701T), isolated from a smear-ripened cheese.</title>
        <authorList>
            <consortium name="US DOE Joint Genome Institute (JGI-PGF)"/>
            <person name="Walter F."/>
            <person name="Albersmeier A."/>
            <person name="Kalinowski J."/>
            <person name="Ruckert C."/>
        </authorList>
    </citation>
    <scope>NUCLEOTIDE SEQUENCE</scope>
    <source>
        <strain evidence="2">JCM 3131</strain>
    </source>
</reference>
<dbReference type="InterPro" id="IPR013785">
    <property type="entry name" value="Aldolase_TIM"/>
</dbReference>
<dbReference type="AlphaFoldDB" id="A0A918B8I3"/>
<name>A0A918B8I3_9ACTN</name>
<comment type="caution">
    <text evidence="2">The sequence shown here is derived from an EMBL/GenBank/DDBJ whole genome shotgun (WGS) entry which is preliminary data.</text>
</comment>
<dbReference type="EMBL" id="BMQK01000001">
    <property type="protein sequence ID" value="GGQ38090.1"/>
    <property type="molecule type" value="Genomic_DNA"/>
</dbReference>
<evidence type="ECO:0000259" key="1">
    <source>
        <dbReference type="Pfam" id="PF00724"/>
    </source>
</evidence>
<dbReference type="GO" id="GO:0016491">
    <property type="term" value="F:oxidoreductase activity"/>
    <property type="evidence" value="ECO:0007669"/>
    <property type="project" value="InterPro"/>
</dbReference>
<dbReference type="InterPro" id="IPR001155">
    <property type="entry name" value="OxRdtase_FMN_N"/>
</dbReference>
<feature type="domain" description="NADH:flavin oxidoreductase/NADH oxidase N-terminal" evidence="1">
    <location>
        <begin position="4"/>
        <end position="170"/>
    </location>
</feature>
<dbReference type="RefSeq" id="WP_189214642.1">
    <property type="nucleotide sequence ID" value="NZ_BMQK01000001.1"/>
</dbReference>
<accession>A0A918B8I3</accession>
<dbReference type="Pfam" id="PF00724">
    <property type="entry name" value="Oxidored_FMN"/>
    <property type="match status" value="2"/>
</dbReference>
<dbReference type="Gene3D" id="3.20.20.70">
    <property type="entry name" value="Aldolase class I"/>
    <property type="match status" value="2"/>
</dbReference>
<feature type="domain" description="NADH:flavin oxidoreductase/NADH oxidase N-terminal" evidence="1">
    <location>
        <begin position="184"/>
        <end position="350"/>
    </location>
</feature>